<dbReference type="AlphaFoldDB" id="A0A1A9HW88"/>
<organism evidence="2 3">
    <name type="scientific">Candidatus Chlamydia sanziniae</name>
    <dbReference type="NCBI Taxonomy" id="1806891"/>
    <lineage>
        <taxon>Bacteria</taxon>
        <taxon>Pseudomonadati</taxon>
        <taxon>Chlamydiota</taxon>
        <taxon>Chlamydiia</taxon>
        <taxon>Chlamydiales</taxon>
        <taxon>Chlamydiaceae</taxon>
        <taxon>Chlamydia/Chlamydophila group</taxon>
        <taxon>Chlamydia</taxon>
    </lineage>
</organism>
<proteinExistence type="predicted"/>
<evidence type="ECO:0000256" key="1">
    <source>
        <dbReference type="SAM" id="Phobius"/>
    </source>
</evidence>
<evidence type="ECO:0000313" key="2">
    <source>
        <dbReference type="EMBL" id="ANH78363.1"/>
    </source>
</evidence>
<dbReference type="Proteomes" id="UP000078162">
    <property type="component" value="Chromosome"/>
</dbReference>
<dbReference type="KEGG" id="csaz:Cs308_0192"/>
<dbReference type="STRING" id="1806891.Cs308_0192"/>
<dbReference type="OrthoDB" id="17859at2"/>
<feature type="transmembrane region" description="Helical" evidence="1">
    <location>
        <begin position="36"/>
        <end position="55"/>
    </location>
</feature>
<dbReference type="EMBL" id="CP014639">
    <property type="protein sequence ID" value="ANH78363.1"/>
    <property type="molecule type" value="Genomic_DNA"/>
</dbReference>
<dbReference type="RefSeq" id="WP_066481471.1">
    <property type="nucleotide sequence ID" value="NZ_CP014639.1"/>
</dbReference>
<keyword evidence="1" id="KW-0812">Transmembrane</keyword>
<keyword evidence="3" id="KW-1185">Reference proteome</keyword>
<feature type="transmembrane region" description="Helical" evidence="1">
    <location>
        <begin position="61"/>
        <end position="81"/>
    </location>
</feature>
<keyword evidence="1" id="KW-1133">Transmembrane helix</keyword>
<protein>
    <submittedName>
        <fullName evidence="2">Uncharacterized protein</fullName>
    </submittedName>
</protein>
<gene>
    <name evidence="2" type="ORF">Cs308_0192</name>
</gene>
<dbReference type="PATRIC" id="fig|1806891.3.peg.186"/>
<sequence length="350" mass="39514">MKSISIWSNAFQPWCRVEKHKNIYCFPNQQYDTQKIAASMLICLGLSLLGCSIYAAVACLTIFPCLALIVIAFVLLTVAYLQYMQGWTIIQFSKFREKYRTLLLFWEKTPLGYCHPHCPQVQIYEGTTEILKKVFLRSAWQHKLCFLVQEIDQSTLKQTPSSHGLLAERTFQLIPELKASLIQNLHFQNGVAKISDPIVIAWDVGLQKQASKPTPQCVVYVDTPYAQTDIELGDEETCEAAYTRAYIQAFTTVMSQVAFPSVKKHGIYILVPLLGVPDNVPVKGSYPARALSKTAFLQAAEFLTKQVTKQNWPFSVTLILVDPLNEHPLTSLCSYGDFVIKPINFDDLSS</sequence>
<evidence type="ECO:0000313" key="3">
    <source>
        <dbReference type="Proteomes" id="UP000078162"/>
    </source>
</evidence>
<name>A0A1A9HW88_9CHLA</name>
<accession>A0A1A9HW88</accession>
<keyword evidence="1" id="KW-0472">Membrane</keyword>
<reference evidence="2 3" key="1">
    <citation type="submission" date="2016-03" db="EMBL/GenBank/DDBJ databases">
        <title>Culture-independent genomics supports pathogen discovery for uncultivable bacteria within the genus Chlamydia.</title>
        <authorList>
            <person name="Taylor-Brown A."/>
            <person name="Bachmann N.L."/>
            <person name="Borel N."/>
            <person name="Polkinghorne A."/>
        </authorList>
    </citation>
    <scope>NUCLEOTIDE SEQUENCE [LARGE SCALE GENOMIC DNA]</scope>
    <source>
        <strain evidence="2 3">2742-308</strain>
    </source>
</reference>